<evidence type="ECO:0000256" key="10">
    <source>
        <dbReference type="RuleBase" id="RU366032"/>
    </source>
</evidence>
<accession>A0A7S1AAY3</accession>
<dbReference type="Pfam" id="PF02518">
    <property type="entry name" value="HATPase_c"/>
    <property type="match status" value="1"/>
</dbReference>
<evidence type="ECO:0000256" key="3">
    <source>
        <dbReference type="ARBA" id="ARBA00022553"/>
    </source>
</evidence>
<dbReference type="InterPro" id="IPR039028">
    <property type="entry name" value="BCKD/PDK"/>
</dbReference>
<evidence type="ECO:0000256" key="2">
    <source>
        <dbReference type="ARBA" id="ARBA00006155"/>
    </source>
</evidence>
<gene>
    <name evidence="12" type="ORF">NSCI0253_LOCUS22637</name>
</gene>
<evidence type="ECO:0000313" key="12">
    <source>
        <dbReference type="EMBL" id="CAD8848287.1"/>
    </source>
</evidence>
<dbReference type="InterPro" id="IPR036890">
    <property type="entry name" value="HATPase_C_sf"/>
</dbReference>
<dbReference type="InterPro" id="IPR018955">
    <property type="entry name" value="BCDHK/PDK_N"/>
</dbReference>
<dbReference type="SUPFAM" id="SSF69012">
    <property type="entry name" value="alpha-ketoacid dehydrogenase kinase, N-terminal domain"/>
    <property type="match status" value="1"/>
</dbReference>
<dbReference type="PRINTS" id="PR00344">
    <property type="entry name" value="BCTRLSENSOR"/>
</dbReference>
<evidence type="ECO:0000256" key="6">
    <source>
        <dbReference type="ARBA" id="ARBA00022777"/>
    </source>
</evidence>
<keyword evidence="9 10" id="KW-0496">Mitochondrion</keyword>
<comment type="similarity">
    <text evidence="2 10">Belongs to the PDK/BCKDK protein kinase family.</text>
</comment>
<dbReference type="GO" id="GO:0010906">
    <property type="term" value="P:regulation of glucose metabolic process"/>
    <property type="evidence" value="ECO:0007669"/>
    <property type="project" value="TreeGrafter"/>
</dbReference>
<dbReference type="Gene3D" id="1.20.140.20">
    <property type="entry name" value="Alpha-ketoacid/pyruvate dehydrogenase kinase, N-terminal domain"/>
    <property type="match status" value="1"/>
</dbReference>
<dbReference type="GO" id="GO:0004740">
    <property type="term" value="F:pyruvate dehydrogenase (acetyl-transferring) kinase activity"/>
    <property type="evidence" value="ECO:0007669"/>
    <property type="project" value="TreeGrafter"/>
</dbReference>
<dbReference type="Pfam" id="PF10436">
    <property type="entry name" value="BCDHK_Adom3"/>
    <property type="match status" value="1"/>
</dbReference>
<feature type="domain" description="Histidine kinase" evidence="11">
    <location>
        <begin position="223"/>
        <end position="336"/>
    </location>
</feature>
<evidence type="ECO:0000256" key="1">
    <source>
        <dbReference type="ARBA" id="ARBA00004305"/>
    </source>
</evidence>
<sequence>MSASLPRLWKHIQRSAQMEPSYMSVARLMRETRSDAKSVLHTARWLHEQLPIRFAQRIEEFLQLPHVVICNPHINSTLNRYLETYEVITDFPDILTSRDEMAFAKLVNEQLVLHDSCTTFLAEGYREVRQCYPQIQLDAFLNDLFTVRIACRILMENYIAMREPVDRCIGVVRQGMRPLSLVQSMATRLTDLASSHYGNAPELEFRGNPDCVLDYIPRHVGYMVRELLKNAIRATIERHQQNLFNLPPVVVELQQGDIHVIIKISDHGGGMPKRVQHEAWQYGWTTAGVDSPQQIAGYGFGLPLSRLHAQYFGGDLFMQALPGHGTDMYLLLTHLKQGSSATEMEDPTTVVYQKRRSMPPASPVCDR</sequence>
<keyword evidence="3" id="KW-0597">Phosphoprotein</keyword>
<evidence type="ECO:0000256" key="8">
    <source>
        <dbReference type="ARBA" id="ARBA00022946"/>
    </source>
</evidence>
<reference evidence="12" key="1">
    <citation type="submission" date="2021-01" db="EMBL/GenBank/DDBJ databases">
        <authorList>
            <person name="Corre E."/>
            <person name="Pelletier E."/>
            <person name="Niang G."/>
            <person name="Scheremetjew M."/>
            <person name="Finn R."/>
            <person name="Kale V."/>
            <person name="Holt S."/>
            <person name="Cochrane G."/>
            <person name="Meng A."/>
            <person name="Brown T."/>
            <person name="Cohen L."/>
        </authorList>
    </citation>
    <scope>NUCLEOTIDE SEQUENCE</scope>
</reference>
<dbReference type="PANTHER" id="PTHR11947:SF20">
    <property type="entry name" value="[3-METHYL-2-OXOBUTANOATE DEHYDROGENASE [LIPOAMIDE]] KINASE, MITOCHONDRIAL"/>
    <property type="match status" value="1"/>
</dbReference>
<keyword evidence="8" id="KW-0809">Transit peptide</keyword>
<comment type="subcellular location">
    <subcellularLocation>
        <location evidence="1 10">Mitochondrion matrix</location>
    </subcellularLocation>
</comment>
<organism evidence="12">
    <name type="scientific">Noctiluca scintillans</name>
    <name type="common">Sea sparkle</name>
    <name type="synonym">Red tide dinoflagellate</name>
    <dbReference type="NCBI Taxonomy" id="2966"/>
    <lineage>
        <taxon>Eukaryota</taxon>
        <taxon>Sar</taxon>
        <taxon>Alveolata</taxon>
        <taxon>Dinophyceae</taxon>
        <taxon>Noctilucales</taxon>
        <taxon>Noctilucaceae</taxon>
        <taxon>Noctiluca</taxon>
    </lineage>
</organism>
<keyword evidence="6 10" id="KW-0418">Kinase</keyword>
<dbReference type="PROSITE" id="PS50109">
    <property type="entry name" value="HIS_KIN"/>
    <property type="match status" value="1"/>
</dbReference>
<dbReference type="AlphaFoldDB" id="A0A7S1AAY3"/>
<dbReference type="SUPFAM" id="SSF55874">
    <property type="entry name" value="ATPase domain of HSP90 chaperone/DNA topoisomerase II/histidine kinase"/>
    <property type="match status" value="1"/>
</dbReference>
<dbReference type="GO" id="GO:0005759">
    <property type="term" value="C:mitochondrial matrix"/>
    <property type="evidence" value="ECO:0007669"/>
    <property type="project" value="UniProtKB-SubCell"/>
</dbReference>
<dbReference type="Gene3D" id="3.30.565.10">
    <property type="entry name" value="Histidine kinase-like ATPase, C-terminal domain"/>
    <property type="match status" value="1"/>
</dbReference>
<name>A0A7S1AAY3_NOCSC</name>
<keyword evidence="5 10" id="KW-0547">Nucleotide-binding</keyword>
<dbReference type="EC" id="2.7.11.-" evidence="10"/>
<evidence type="ECO:0000256" key="9">
    <source>
        <dbReference type="ARBA" id="ARBA00023128"/>
    </source>
</evidence>
<keyword evidence="4 10" id="KW-0808">Transferase</keyword>
<dbReference type="EMBL" id="HBFQ01032145">
    <property type="protein sequence ID" value="CAD8848287.1"/>
    <property type="molecule type" value="Transcribed_RNA"/>
</dbReference>
<dbReference type="SMART" id="SM00387">
    <property type="entry name" value="HATPase_c"/>
    <property type="match status" value="1"/>
</dbReference>
<keyword evidence="7 10" id="KW-0067">ATP-binding</keyword>
<protein>
    <recommendedName>
        <fullName evidence="10">Protein-serine/threonine kinase</fullName>
        <ecNumber evidence="10">2.7.11.-</ecNumber>
    </recommendedName>
</protein>
<dbReference type="InterPro" id="IPR003594">
    <property type="entry name" value="HATPase_dom"/>
</dbReference>
<dbReference type="PANTHER" id="PTHR11947">
    <property type="entry name" value="PYRUVATE DEHYDROGENASE KINASE"/>
    <property type="match status" value="1"/>
</dbReference>
<dbReference type="InterPro" id="IPR004358">
    <property type="entry name" value="Sig_transdc_His_kin-like_C"/>
</dbReference>
<proteinExistence type="inferred from homology"/>
<evidence type="ECO:0000259" key="11">
    <source>
        <dbReference type="PROSITE" id="PS50109"/>
    </source>
</evidence>
<dbReference type="InterPro" id="IPR036784">
    <property type="entry name" value="AK/P_DHK_N_sf"/>
</dbReference>
<dbReference type="GO" id="GO:0005524">
    <property type="term" value="F:ATP binding"/>
    <property type="evidence" value="ECO:0007669"/>
    <property type="project" value="UniProtKB-UniRule"/>
</dbReference>
<evidence type="ECO:0000256" key="4">
    <source>
        <dbReference type="ARBA" id="ARBA00022679"/>
    </source>
</evidence>
<dbReference type="InterPro" id="IPR005467">
    <property type="entry name" value="His_kinase_dom"/>
</dbReference>
<evidence type="ECO:0000256" key="5">
    <source>
        <dbReference type="ARBA" id="ARBA00022741"/>
    </source>
</evidence>
<evidence type="ECO:0000256" key="7">
    <source>
        <dbReference type="ARBA" id="ARBA00022840"/>
    </source>
</evidence>